<organism evidence="1 2">
    <name type="scientific">Romanomermis culicivorax</name>
    <name type="common">Nematode worm</name>
    <dbReference type="NCBI Taxonomy" id="13658"/>
    <lineage>
        <taxon>Eukaryota</taxon>
        <taxon>Metazoa</taxon>
        <taxon>Ecdysozoa</taxon>
        <taxon>Nematoda</taxon>
        <taxon>Enoplea</taxon>
        <taxon>Dorylaimia</taxon>
        <taxon>Mermithida</taxon>
        <taxon>Mermithoidea</taxon>
        <taxon>Mermithidae</taxon>
        <taxon>Romanomermis</taxon>
    </lineage>
</organism>
<dbReference type="Proteomes" id="UP000887565">
    <property type="component" value="Unplaced"/>
</dbReference>
<protein>
    <submittedName>
        <fullName evidence="2">Uncharacterized protein</fullName>
    </submittedName>
</protein>
<accession>A0A915ITH9</accession>
<proteinExistence type="predicted"/>
<keyword evidence="1" id="KW-1185">Reference proteome</keyword>
<evidence type="ECO:0000313" key="1">
    <source>
        <dbReference type="Proteomes" id="UP000887565"/>
    </source>
</evidence>
<name>A0A915ITH9_ROMCU</name>
<dbReference type="AlphaFoldDB" id="A0A915ITH9"/>
<dbReference type="WBParaSite" id="nRc.2.0.1.t17348-RA">
    <property type="protein sequence ID" value="nRc.2.0.1.t17348-RA"/>
    <property type="gene ID" value="nRc.2.0.1.g17348"/>
</dbReference>
<sequence length="71" mass="8489">MDKNCKQWPKVKGKDREYNGRTIDPKLSNVWMVCFQKTEKTVLKLRKPKPENLKEVKPDHLYEKPLEASKF</sequence>
<evidence type="ECO:0000313" key="2">
    <source>
        <dbReference type="WBParaSite" id="nRc.2.0.1.t17348-RA"/>
    </source>
</evidence>
<reference evidence="2" key="1">
    <citation type="submission" date="2022-11" db="UniProtKB">
        <authorList>
            <consortium name="WormBaseParasite"/>
        </authorList>
    </citation>
    <scope>IDENTIFICATION</scope>
</reference>